<evidence type="ECO:0008006" key="9">
    <source>
        <dbReference type="Google" id="ProtNLM"/>
    </source>
</evidence>
<dbReference type="KEGG" id="aqu:109582074"/>
<keyword evidence="4" id="KW-0238">DNA-binding</keyword>
<comment type="subcellular location">
    <subcellularLocation>
        <location evidence="1">Nucleus</location>
    </subcellularLocation>
</comment>
<keyword evidence="8" id="KW-1185">Reference proteome</keyword>
<dbReference type="Gene3D" id="3.90.1460.10">
    <property type="entry name" value="GTF2I-like"/>
    <property type="match status" value="1"/>
</dbReference>
<keyword evidence="2" id="KW-0677">Repeat</keyword>
<dbReference type="Proteomes" id="UP000007879">
    <property type="component" value="Unassembled WGS sequence"/>
</dbReference>
<dbReference type="InterPro" id="IPR004212">
    <property type="entry name" value="GTF2I"/>
</dbReference>
<evidence type="ECO:0000256" key="6">
    <source>
        <dbReference type="ARBA" id="ARBA00023242"/>
    </source>
</evidence>
<sequence length="283" mass="32494">MARFYTEQQQTVLKAYFYEKGVNSCGKGRMNEIEAISQELQCPVKKVKNWINAEQRRCKKKSSPDISNVPSIVVTRGFRKRSGFQTFCHEKSLSSSTPSMPQLSQMWQQLPESEKKDWSDKGREITQSCTKRKAINDLVSSLRSNLLNLSKLGVEGYASVLNLESSESQLMTSSDKIDNFLELEQIEDKFFKYMCGMEYRLNLKKKKSFDDILKKVRLSFRNKYMEATGKGRIPYGKLNELGCHVTGLPEGISFKQPSQYSFSDLRTVCNSLSDIKFMKIIAE</sequence>
<dbReference type="EnsemblMetazoa" id="Aqu2.1.31447_001">
    <property type="protein sequence ID" value="Aqu2.1.31447_001"/>
    <property type="gene ID" value="Aqu2.1.31447"/>
</dbReference>
<keyword evidence="3" id="KW-0805">Transcription regulation</keyword>
<dbReference type="Gene3D" id="1.10.10.60">
    <property type="entry name" value="Homeodomain-like"/>
    <property type="match status" value="1"/>
</dbReference>
<protein>
    <recommendedName>
        <fullName evidence="9">Homeobox domain-containing protein</fullName>
    </recommendedName>
</protein>
<dbReference type="GO" id="GO:0005634">
    <property type="term" value="C:nucleus"/>
    <property type="evidence" value="ECO:0007669"/>
    <property type="project" value="UniProtKB-SubCell"/>
</dbReference>
<dbReference type="eggNOG" id="ENOG502SD8B">
    <property type="taxonomic scope" value="Eukaryota"/>
</dbReference>
<name>A0A1X7UVN8_AMPQE</name>
<proteinExistence type="predicted"/>
<dbReference type="InterPro" id="IPR036647">
    <property type="entry name" value="GTF2I-like_rpt_sf"/>
</dbReference>
<dbReference type="AlphaFoldDB" id="A0A1X7UVN8"/>
<accession>A0A1X7UVN8</accession>
<keyword evidence="5" id="KW-0804">Transcription</keyword>
<dbReference type="SUPFAM" id="SSF117773">
    <property type="entry name" value="GTF2I-like repeat"/>
    <property type="match status" value="1"/>
</dbReference>
<evidence type="ECO:0000256" key="4">
    <source>
        <dbReference type="ARBA" id="ARBA00023125"/>
    </source>
</evidence>
<evidence type="ECO:0000256" key="5">
    <source>
        <dbReference type="ARBA" id="ARBA00023163"/>
    </source>
</evidence>
<reference evidence="7" key="2">
    <citation type="submission" date="2017-05" db="UniProtKB">
        <authorList>
            <consortium name="EnsemblMetazoa"/>
        </authorList>
    </citation>
    <scope>IDENTIFICATION</scope>
</reference>
<dbReference type="GO" id="GO:0003677">
    <property type="term" value="F:DNA binding"/>
    <property type="evidence" value="ECO:0007669"/>
    <property type="project" value="UniProtKB-KW"/>
</dbReference>
<evidence type="ECO:0000256" key="2">
    <source>
        <dbReference type="ARBA" id="ARBA00022737"/>
    </source>
</evidence>
<reference evidence="8" key="1">
    <citation type="journal article" date="2010" name="Nature">
        <title>The Amphimedon queenslandica genome and the evolution of animal complexity.</title>
        <authorList>
            <person name="Srivastava M."/>
            <person name="Simakov O."/>
            <person name="Chapman J."/>
            <person name="Fahey B."/>
            <person name="Gauthier M.E."/>
            <person name="Mitros T."/>
            <person name="Richards G.S."/>
            <person name="Conaco C."/>
            <person name="Dacre M."/>
            <person name="Hellsten U."/>
            <person name="Larroux C."/>
            <person name="Putnam N.H."/>
            <person name="Stanke M."/>
            <person name="Adamska M."/>
            <person name="Darling A."/>
            <person name="Degnan S.M."/>
            <person name="Oakley T.H."/>
            <person name="Plachetzki D.C."/>
            <person name="Zhai Y."/>
            <person name="Adamski M."/>
            <person name="Calcino A."/>
            <person name="Cummins S.F."/>
            <person name="Goodstein D.M."/>
            <person name="Harris C."/>
            <person name="Jackson D.J."/>
            <person name="Leys S.P."/>
            <person name="Shu S."/>
            <person name="Woodcroft B.J."/>
            <person name="Vervoort M."/>
            <person name="Kosik K.S."/>
            <person name="Manning G."/>
            <person name="Degnan B.M."/>
            <person name="Rokhsar D.S."/>
        </authorList>
    </citation>
    <scope>NUCLEOTIDE SEQUENCE [LARGE SCALE GENOMIC DNA]</scope>
</reference>
<gene>
    <name evidence="7" type="primary">109582074</name>
</gene>
<dbReference type="PROSITE" id="PS51139">
    <property type="entry name" value="GTF2I"/>
    <property type="match status" value="1"/>
</dbReference>
<organism evidence="7">
    <name type="scientific">Amphimedon queenslandica</name>
    <name type="common">Sponge</name>
    <dbReference type="NCBI Taxonomy" id="400682"/>
    <lineage>
        <taxon>Eukaryota</taxon>
        <taxon>Metazoa</taxon>
        <taxon>Porifera</taxon>
        <taxon>Demospongiae</taxon>
        <taxon>Heteroscleromorpha</taxon>
        <taxon>Haplosclerida</taxon>
        <taxon>Niphatidae</taxon>
        <taxon>Amphimedon</taxon>
    </lineage>
</organism>
<dbReference type="InParanoid" id="A0A1X7UVN8"/>
<evidence type="ECO:0000256" key="3">
    <source>
        <dbReference type="ARBA" id="ARBA00023015"/>
    </source>
</evidence>
<dbReference type="OrthoDB" id="9213034at2759"/>
<evidence type="ECO:0000313" key="8">
    <source>
        <dbReference type="Proteomes" id="UP000007879"/>
    </source>
</evidence>
<dbReference type="EnsemblMetazoa" id="XM_019996666.1">
    <property type="protein sequence ID" value="XP_019852225.1"/>
    <property type="gene ID" value="LOC109582074"/>
</dbReference>
<dbReference type="Pfam" id="PF02946">
    <property type="entry name" value="GTF2I"/>
    <property type="match status" value="1"/>
</dbReference>
<evidence type="ECO:0000313" key="7">
    <source>
        <dbReference type="EnsemblMetazoa" id="Aqu2.1.31447_001"/>
    </source>
</evidence>
<evidence type="ECO:0000256" key="1">
    <source>
        <dbReference type="ARBA" id="ARBA00004123"/>
    </source>
</evidence>
<keyword evidence="6" id="KW-0539">Nucleus</keyword>